<dbReference type="Proteomes" id="UP000723463">
    <property type="component" value="Unassembled WGS sequence"/>
</dbReference>
<dbReference type="PANTHER" id="PTHR34391:SF1">
    <property type="entry name" value="UPF0658 GOLGI APPARATUS MEMBRANE PROTEIN C1952.10C-RELATED"/>
    <property type="match status" value="1"/>
</dbReference>
<protein>
    <submittedName>
        <fullName evidence="3">Uncharacterized protein</fullName>
    </submittedName>
</protein>
<feature type="compositionally biased region" description="Polar residues" evidence="1">
    <location>
        <begin position="52"/>
        <end position="67"/>
    </location>
</feature>
<feature type="transmembrane region" description="Helical" evidence="2">
    <location>
        <begin position="302"/>
        <end position="324"/>
    </location>
</feature>
<reference evidence="3" key="1">
    <citation type="journal article" date="2020" name="Fungal Divers.">
        <title>Resolving the Mortierellaceae phylogeny through synthesis of multi-gene phylogenetics and phylogenomics.</title>
        <authorList>
            <person name="Vandepol N."/>
            <person name="Liber J."/>
            <person name="Desiro A."/>
            <person name="Na H."/>
            <person name="Kennedy M."/>
            <person name="Barry K."/>
            <person name="Grigoriev I.V."/>
            <person name="Miller A.N."/>
            <person name="O'Donnell K."/>
            <person name="Stajich J.E."/>
            <person name="Bonito G."/>
        </authorList>
    </citation>
    <scope>NUCLEOTIDE SEQUENCE</scope>
    <source>
        <strain evidence="3">NRRL 2591</strain>
    </source>
</reference>
<feature type="compositionally biased region" description="Low complexity" evidence="1">
    <location>
        <begin position="29"/>
        <end position="43"/>
    </location>
</feature>
<feature type="region of interest" description="Disordered" evidence="1">
    <location>
        <begin position="1"/>
        <end position="67"/>
    </location>
</feature>
<dbReference type="EMBL" id="JAAAXW010000007">
    <property type="protein sequence ID" value="KAF9550963.1"/>
    <property type="molecule type" value="Genomic_DNA"/>
</dbReference>
<organism evidence="3 4">
    <name type="scientific">Mortierella hygrophila</name>
    <dbReference type="NCBI Taxonomy" id="979708"/>
    <lineage>
        <taxon>Eukaryota</taxon>
        <taxon>Fungi</taxon>
        <taxon>Fungi incertae sedis</taxon>
        <taxon>Mucoromycota</taxon>
        <taxon>Mortierellomycotina</taxon>
        <taxon>Mortierellomycetes</taxon>
        <taxon>Mortierellales</taxon>
        <taxon>Mortierellaceae</taxon>
        <taxon>Mortierella</taxon>
    </lineage>
</organism>
<dbReference type="PANTHER" id="PTHR34391">
    <property type="entry name" value="UPF0658 GOLGI APPARATUS MEMBRANE PROTEIN C1952.10C-RELATED"/>
    <property type="match status" value="1"/>
</dbReference>
<dbReference type="AlphaFoldDB" id="A0A9P6K8J3"/>
<name>A0A9P6K8J3_9FUNG</name>
<evidence type="ECO:0000256" key="1">
    <source>
        <dbReference type="SAM" id="MobiDB-lite"/>
    </source>
</evidence>
<keyword evidence="2" id="KW-1133">Transmembrane helix</keyword>
<dbReference type="InterPro" id="IPR040410">
    <property type="entry name" value="UPF0658_Golgi"/>
</dbReference>
<keyword evidence="2" id="KW-0472">Membrane</keyword>
<evidence type="ECO:0000256" key="2">
    <source>
        <dbReference type="SAM" id="Phobius"/>
    </source>
</evidence>
<keyword evidence="2" id="KW-0812">Transmembrane</keyword>
<feature type="compositionally biased region" description="Polar residues" evidence="1">
    <location>
        <begin position="1"/>
        <end position="28"/>
    </location>
</feature>
<accession>A0A9P6K8J3</accession>
<sequence>MQHYNHNSYEQSHPLQSDYDPSSTGYPSQQQHNNGQYQQQEQGYQRDDHDYNQSYDFSNSNGDNQLSNLHQISPLQLDQLQAQRQYNQQQQHYNDADEVLKQQHYNDADEVLKQQHRVARTSDNKSANHHLYPPQPNGSSSSIDMQDGSSLKNNFSTLFRFPCSTNGKALLLVIGLEALLVIIIQIIIVIKYFAALRETPIEPRIGQKQMPPYLDSGNASRAIPAYLIVFVFAQLFQLVLAWDAVRGQNTIEMIGIVAFNMCCFAYSIFEITQTKKSLSESTKYFEPEGSAELLNQSLVPLIGANVVVSGLSQCVVTWLAYQLFQEFGWKIYKKIGADPRMKRMYRAYQIYVVLIKMDFFFFVGFSIQFIYLSLTKDTDDPEYWLTIVVLPLTLPILYIAIYAVRHESRRWMTIFLFAMHGGVAYFVFKVVRMYVGSKIANYNGIKIFLTLFASLCLITILATISNAAVCYRNFGKGLKPHLLKGTRGPQDTSSATGGRVLEID</sequence>
<dbReference type="GO" id="GO:0005794">
    <property type="term" value="C:Golgi apparatus"/>
    <property type="evidence" value="ECO:0007669"/>
    <property type="project" value="TreeGrafter"/>
</dbReference>
<feature type="transmembrane region" description="Helical" evidence="2">
    <location>
        <begin position="350"/>
        <end position="371"/>
    </location>
</feature>
<proteinExistence type="predicted"/>
<feature type="transmembrane region" description="Helical" evidence="2">
    <location>
        <begin position="383"/>
        <end position="404"/>
    </location>
</feature>
<gene>
    <name evidence="3" type="ORF">EC957_010730</name>
</gene>
<feature type="transmembrane region" description="Helical" evidence="2">
    <location>
        <begin position="223"/>
        <end position="242"/>
    </location>
</feature>
<feature type="transmembrane region" description="Helical" evidence="2">
    <location>
        <begin position="249"/>
        <end position="269"/>
    </location>
</feature>
<feature type="transmembrane region" description="Helical" evidence="2">
    <location>
        <begin position="411"/>
        <end position="428"/>
    </location>
</feature>
<feature type="transmembrane region" description="Helical" evidence="2">
    <location>
        <begin position="169"/>
        <end position="194"/>
    </location>
</feature>
<feature type="region of interest" description="Disordered" evidence="1">
    <location>
        <begin position="118"/>
        <end position="146"/>
    </location>
</feature>
<evidence type="ECO:0000313" key="3">
    <source>
        <dbReference type="EMBL" id="KAF9550963.1"/>
    </source>
</evidence>
<comment type="caution">
    <text evidence="3">The sequence shown here is derived from an EMBL/GenBank/DDBJ whole genome shotgun (WGS) entry which is preliminary data.</text>
</comment>
<keyword evidence="4" id="KW-1185">Reference proteome</keyword>
<evidence type="ECO:0000313" key="4">
    <source>
        <dbReference type="Proteomes" id="UP000723463"/>
    </source>
</evidence>
<feature type="transmembrane region" description="Helical" evidence="2">
    <location>
        <begin position="448"/>
        <end position="471"/>
    </location>
</feature>